<accession>A0ABS2LJD2</accession>
<evidence type="ECO:0000256" key="1">
    <source>
        <dbReference type="ARBA" id="ARBA00005417"/>
    </source>
</evidence>
<reference evidence="7 8" key="1">
    <citation type="submission" date="2021-01" db="EMBL/GenBank/DDBJ databases">
        <title>Sequencing the genomes of 1000 actinobacteria strains.</title>
        <authorList>
            <person name="Klenk H.-P."/>
        </authorList>
    </citation>
    <scope>NUCLEOTIDE SEQUENCE [LARGE SCALE GENOMIC DNA]</scope>
    <source>
        <strain evidence="7 8">DSM 46000</strain>
    </source>
</reference>
<dbReference type="Pfam" id="PF00005">
    <property type="entry name" value="ABC_tran"/>
    <property type="match status" value="1"/>
</dbReference>
<evidence type="ECO:0000256" key="4">
    <source>
        <dbReference type="ARBA" id="ARBA00022840"/>
    </source>
</evidence>
<comment type="caution">
    <text evidence="7">The sequence shown here is derived from an EMBL/GenBank/DDBJ whole genome shotgun (WGS) entry which is preliminary data.</text>
</comment>
<evidence type="ECO:0000259" key="6">
    <source>
        <dbReference type="PROSITE" id="PS50893"/>
    </source>
</evidence>
<dbReference type="InterPro" id="IPR003593">
    <property type="entry name" value="AAA+_ATPase"/>
</dbReference>
<keyword evidence="2" id="KW-0813">Transport</keyword>
<evidence type="ECO:0000313" key="8">
    <source>
        <dbReference type="Proteomes" id="UP000698059"/>
    </source>
</evidence>
<sequence>MSDQPAEGDALLAGSDRHPAEGDRHPAEGDASPFVALDGVWREFGGSRRTPPTAALAGVDLAVRAGRSVGIVGESGAGKSTLLRLLLGLDSPTRGTVSYRGAPLDRRDRALMRRYRREVQVVLQDPRTSLDPRMTVARIVAEPLRSLKIGGDVSARVDEVLGWVGLDPDARTKYPAQFSGGQRQRIAIARALAPSPSVLVGDEPVSALDVSVREQVMDLLRGLQSELGLTLVLVSHDMAIVGQLCEETVVLRGGEVVESGPTREVLTRPAAAYTRELLAAVPTLP</sequence>
<feature type="region of interest" description="Disordered" evidence="5">
    <location>
        <begin position="1"/>
        <end position="32"/>
    </location>
</feature>
<dbReference type="SUPFAM" id="SSF52540">
    <property type="entry name" value="P-loop containing nucleoside triphosphate hydrolases"/>
    <property type="match status" value="1"/>
</dbReference>
<gene>
    <name evidence="7" type="ORF">JOD49_003164</name>
</gene>
<dbReference type="PANTHER" id="PTHR43776">
    <property type="entry name" value="TRANSPORT ATP-BINDING PROTEIN"/>
    <property type="match status" value="1"/>
</dbReference>
<dbReference type="SMART" id="SM00382">
    <property type="entry name" value="AAA"/>
    <property type="match status" value="1"/>
</dbReference>
<dbReference type="InterPro" id="IPR027417">
    <property type="entry name" value="P-loop_NTPase"/>
</dbReference>
<evidence type="ECO:0000313" key="7">
    <source>
        <dbReference type="EMBL" id="MBM7480244.1"/>
    </source>
</evidence>
<keyword evidence="4 7" id="KW-0067">ATP-binding</keyword>
<protein>
    <submittedName>
        <fullName evidence="7">Peptide/nickel transport system ATP-binding protein</fullName>
    </submittedName>
</protein>
<name>A0ABS2LJD2_9CELL</name>
<dbReference type="CDD" id="cd03257">
    <property type="entry name" value="ABC_NikE_OppD_transporters"/>
    <property type="match status" value="1"/>
</dbReference>
<evidence type="ECO:0000256" key="5">
    <source>
        <dbReference type="SAM" id="MobiDB-lite"/>
    </source>
</evidence>
<evidence type="ECO:0000256" key="3">
    <source>
        <dbReference type="ARBA" id="ARBA00022741"/>
    </source>
</evidence>
<dbReference type="Proteomes" id="UP000698059">
    <property type="component" value="Unassembled WGS sequence"/>
</dbReference>
<proteinExistence type="inferred from homology"/>
<dbReference type="GO" id="GO:0005524">
    <property type="term" value="F:ATP binding"/>
    <property type="evidence" value="ECO:0007669"/>
    <property type="project" value="UniProtKB-KW"/>
</dbReference>
<dbReference type="PANTHER" id="PTHR43776:SF7">
    <property type="entry name" value="D,D-DIPEPTIDE TRANSPORT ATP-BINDING PROTEIN DDPF-RELATED"/>
    <property type="match status" value="1"/>
</dbReference>
<dbReference type="RefSeq" id="WP_205308049.1">
    <property type="nucleotide sequence ID" value="NZ_BAAAVF010000020.1"/>
</dbReference>
<dbReference type="PROSITE" id="PS50893">
    <property type="entry name" value="ABC_TRANSPORTER_2"/>
    <property type="match status" value="1"/>
</dbReference>
<comment type="similarity">
    <text evidence="1">Belongs to the ABC transporter superfamily.</text>
</comment>
<dbReference type="PROSITE" id="PS00211">
    <property type="entry name" value="ABC_TRANSPORTER_1"/>
    <property type="match status" value="1"/>
</dbReference>
<feature type="compositionally biased region" description="Basic and acidic residues" evidence="5">
    <location>
        <begin position="15"/>
        <end position="28"/>
    </location>
</feature>
<keyword evidence="8" id="KW-1185">Reference proteome</keyword>
<dbReference type="Gene3D" id="3.40.50.300">
    <property type="entry name" value="P-loop containing nucleotide triphosphate hydrolases"/>
    <property type="match status" value="1"/>
</dbReference>
<dbReference type="InterPro" id="IPR017871">
    <property type="entry name" value="ABC_transporter-like_CS"/>
</dbReference>
<evidence type="ECO:0000256" key="2">
    <source>
        <dbReference type="ARBA" id="ARBA00022448"/>
    </source>
</evidence>
<dbReference type="EMBL" id="JAFBBO010000001">
    <property type="protein sequence ID" value="MBM7480244.1"/>
    <property type="molecule type" value="Genomic_DNA"/>
</dbReference>
<dbReference type="InterPro" id="IPR050319">
    <property type="entry name" value="ABC_transp_ATP-bind"/>
</dbReference>
<feature type="domain" description="ABC transporter" evidence="6">
    <location>
        <begin position="35"/>
        <end position="278"/>
    </location>
</feature>
<dbReference type="InterPro" id="IPR003439">
    <property type="entry name" value="ABC_transporter-like_ATP-bd"/>
</dbReference>
<organism evidence="7 8">
    <name type="scientific">Oerskovia jenensis</name>
    <dbReference type="NCBI Taxonomy" id="162169"/>
    <lineage>
        <taxon>Bacteria</taxon>
        <taxon>Bacillati</taxon>
        <taxon>Actinomycetota</taxon>
        <taxon>Actinomycetes</taxon>
        <taxon>Micrococcales</taxon>
        <taxon>Cellulomonadaceae</taxon>
        <taxon>Oerskovia</taxon>
    </lineage>
</organism>
<keyword evidence="3" id="KW-0547">Nucleotide-binding</keyword>